<dbReference type="EMBL" id="MFIE01000006">
    <property type="protein sequence ID" value="OGF83141.1"/>
    <property type="molecule type" value="Genomic_DNA"/>
</dbReference>
<comment type="cofactor">
    <cofactor evidence="1">
        <name>Zn(2+)</name>
        <dbReference type="ChEBI" id="CHEBI:29105"/>
    </cofactor>
</comment>
<evidence type="ECO:0000256" key="10">
    <source>
        <dbReference type="ARBA" id="ARBA00022989"/>
    </source>
</evidence>
<evidence type="ECO:0000256" key="1">
    <source>
        <dbReference type="ARBA" id="ARBA00001947"/>
    </source>
</evidence>
<dbReference type="CDD" id="cd06158">
    <property type="entry name" value="S2P-M50_like_1"/>
    <property type="match status" value="1"/>
</dbReference>
<evidence type="ECO:0000313" key="15">
    <source>
        <dbReference type="EMBL" id="OGF83141.1"/>
    </source>
</evidence>
<keyword evidence="4" id="KW-1003">Cell membrane</keyword>
<dbReference type="Proteomes" id="UP000178684">
    <property type="component" value="Unassembled WGS sequence"/>
</dbReference>
<feature type="domain" description="Peptidase M50" evidence="14">
    <location>
        <begin position="124"/>
        <end position="180"/>
    </location>
</feature>
<dbReference type="InterPro" id="IPR008915">
    <property type="entry name" value="Peptidase_M50"/>
</dbReference>
<gene>
    <name evidence="15" type="ORF">A3B18_01725</name>
</gene>
<dbReference type="PANTHER" id="PTHR35864:SF1">
    <property type="entry name" value="ZINC METALLOPROTEASE YWHC-RELATED"/>
    <property type="match status" value="1"/>
</dbReference>
<dbReference type="GO" id="GO:0046872">
    <property type="term" value="F:metal ion binding"/>
    <property type="evidence" value="ECO:0007669"/>
    <property type="project" value="UniProtKB-KW"/>
</dbReference>
<evidence type="ECO:0000256" key="3">
    <source>
        <dbReference type="ARBA" id="ARBA00007931"/>
    </source>
</evidence>
<keyword evidence="6 13" id="KW-0812">Transmembrane</keyword>
<organism evidence="15 16">
    <name type="scientific">Candidatus Giovannonibacteria bacterium RIFCSPLOWO2_01_FULL_46_13</name>
    <dbReference type="NCBI Taxonomy" id="1798352"/>
    <lineage>
        <taxon>Bacteria</taxon>
        <taxon>Candidatus Giovannoniibacteriota</taxon>
    </lineage>
</organism>
<dbReference type="Pfam" id="PF02163">
    <property type="entry name" value="Peptidase_M50"/>
    <property type="match status" value="1"/>
</dbReference>
<evidence type="ECO:0000256" key="6">
    <source>
        <dbReference type="ARBA" id="ARBA00022692"/>
    </source>
</evidence>
<feature type="transmembrane region" description="Helical" evidence="13">
    <location>
        <begin position="190"/>
        <end position="207"/>
    </location>
</feature>
<evidence type="ECO:0000256" key="8">
    <source>
        <dbReference type="ARBA" id="ARBA00022801"/>
    </source>
</evidence>
<evidence type="ECO:0000256" key="13">
    <source>
        <dbReference type="SAM" id="Phobius"/>
    </source>
</evidence>
<comment type="similarity">
    <text evidence="3">Belongs to the peptidase M50B family.</text>
</comment>
<keyword evidence="5" id="KW-0645">Protease</keyword>
<dbReference type="InterPro" id="IPR044537">
    <property type="entry name" value="Rip2-like"/>
</dbReference>
<feature type="transmembrane region" description="Helical" evidence="13">
    <location>
        <begin position="164"/>
        <end position="184"/>
    </location>
</feature>
<evidence type="ECO:0000313" key="16">
    <source>
        <dbReference type="Proteomes" id="UP000178684"/>
    </source>
</evidence>
<dbReference type="AlphaFoldDB" id="A0A1F5X6F2"/>
<feature type="transmembrane region" description="Helical" evidence="13">
    <location>
        <begin position="124"/>
        <end position="144"/>
    </location>
</feature>
<dbReference type="GO" id="GO:0005886">
    <property type="term" value="C:plasma membrane"/>
    <property type="evidence" value="ECO:0007669"/>
    <property type="project" value="UniProtKB-SubCell"/>
</dbReference>
<dbReference type="GO" id="GO:0006508">
    <property type="term" value="P:proteolysis"/>
    <property type="evidence" value="ECO:0007669"/>
    <property type="project" value="UniProtKB-KW"/>
</dbReference>
<protein>
    <recommendedName>
        <fullName evidence="14">Peptidase M50 domain-containing protein</fullName>
    </recommendedName>
</protein>
<evidence type="ECO:0000256" key="5">
    <source>
        <dbReference type="ARBA" id="ARBA00022670"/>
    </source>
</evidence>
<accession>A0A1F5X6F2</accession>
<dbReference type="PANTHER" id="PTHR35864">
    <property type="entry name" value="ZINC METALLOPROTEASE MJ0611-RELATED"/>
    <property type="match status" value="1"/>
</dbReference>
<evidence type="ECO:0000256" key="11">
    <source>
        <dbReference type="ARBA" id="ARBA00023049"/>
    </source>
</evidence>
<sequence>MNMQGIDMIFSIAILIMSVVIHEVSHGVVANWLGDPTAKYAGRLTLNPIPHLDLFGSVLLPAFFILVDSPIFFAYAKPVPYNPYNLSNQRWGPAMVGVAGPISNILVAIIFAIVLNFGVFSGEFLGIFIWIIQINIWLALFNLIPIPPLDGSKLLFSVLPARLLYWEQILEQYGFFLLIALLFILPDDVLLVPLSRLATIIVGLLIGV</sequence>
<evidence type="ECO:0000256" key="4">
    <source>
        <dbReference type="ARBA" id="ARBA00022475"/>
    </source>
</evidence>
<keyword evidence="9" id="KW-0862">Zinc</keyword>
<evidence type="ECO:0000259" key="14">
    <source>
        <dbReference type="Pfam" id="PF02163"/>
    </source>
</evidence>
<comment type="caution">
    <text evidence="15">The sequence shown here is derived from an EMBL/GenBank/DDBJ whole genome shotgun (WGS) entry which is preliminary data.</text>
</comment>
<keyword evidence="12 13" id="KW-0472">Membrane</keyword>
<keyword evidence="7" id="KW-0479">Metal-binding</keyword>
<evidence type="ECO:0000256" key="9">
    <source>
        <dbReference type="ARBA" id="ARBA00022833"/>
    </source>
</evidence>
<feature type="transmembrane region" description="Helical" evidence="13">
    <location>
        <begin position="54"/>
        <end position="75"/>
    </location>
</feature>
<evidence type="ECO:0000256" key="2">
    <source>
        <dbReference type="ARBA" id="ARBA00004651"/>
    </source>
</evidence>
<dbReference type="GO" id="GO:0008237">
    <property type="term" value="F:metallopeptidase activity"/>
    <property type="evidence" value="ECO:0007669"/>
    <property type="project" value="UniProtKB-KW"/>
</dbReference>
<evidence type="ECO:0000256" key="12">
    <source>
        <dbReference type="ARBA" id="ARBA00023136"/>
    </source>
</evidence>
<name>A0A1F5X6F2_9BACT</name>
<keyword evidence="11" id="KW-0482">Metalloprotease</keyword>
<keyword evidence="8" id="KW-0378">Hydrolase</keyword>
<keyword evidence="10 13" id="KW-1133">Transmembrane helix</keyword>
<comment type="subcellular location">
    <subcellularLocation>
        <location evidence="2">Cell membrane</location>
        <topology evidence="2">Multi-pass membrane protein</topology>
    </subcellularLocation>
</comment>
<evidence type="ECO:0000256" key="7">
    <source>
        <dbReference type="ARBA" id="ARBA00022723"/>
    </source>
</evidence>
<dbReference type="InterPro" id="IPR052348">
    <property type="entry name" value="Metallopeptidase_M50B"/>
</dbReference>
<proteinExistence type="inferred from homology"/>
<reference evidence="15 16" key="1">
    <citation type="journal article" date="2016" name="Nat. Commun.">
        <title>Thousands of microbial genomes shed light on interconnected biogeochemical processes in an aquifer system.</title>
        <authorList>
            <person name="Anantharaman K."/>
            <person name="Brown C.T."/>
            <person name="Hug L.A."/>
            <person name="Sharon I."/>
            <person name="Castelle C.J."/>
            <person name="Probst A.J."/>
            <person name="Thomas B.C."/>
            <person name="Singh A."/>
            <person name="Wilkins M.J."/>
            <person name="Karaoz U."/>
            <person name="Brodie E.L."/>
            <person name="Williams K.H."/>
            <person name="Hubbard S.S."/>
            <person name="Banfield J.F."/>
        </authorList>
    </citation>
    <scope>NUCLEOTIDE SEQUENCE [LARGE SCALE GENOMIC DNA]</scope>
</reference>
<feature type="transmembrane region" description="Helical" evidence="13">
    <location>
        <begin position="96"/>
        <end position="118"/>
    </location>
</feature>